<dbReference type="EMBL" id="AJYW02000073">
    <property type="protein sequence ID" value="OEE77702.1"/>
    <property type="molecule type" value="Genomic_DNA"/>
</dbReference>
<keyword evidence="2" id="KW-1185">Reference proteome</keyword>
<dbReference type="Proteomes" id="UP000094165">
    <property type="component" value="Unassembled WGS sequence"/>
</dbReference>
<organism evidence="1 2">
    <name type="scientific">Vibrio genomosp. F6 str. FF-238</name>
    <dbReference type="NCBI Taxonomy" id="1191298"/>
    <lineage>
        <taxon>Bacteria</taxon>
        <taxon>Pseudomonadati</taxon>
        <taxon>Pseudomonadota</taxon>
        <taxon>Gammaproteobacteria</taxon>
        <taxon>Vibrionales</taxon>
        <taxon>Vibrionaceae</taxon>
        <taxon>Vibrio</taxon>
    </lineage>
</organism>
<dbReference type="AlphaFoldDB" id="A0A1E5D2G2"/>
<dbReference type="RefSeq" id="WP_017052615.1">
    <property type="nucleotide sequence ID" value="NZ_AJYW02000073.1"/>
</dbReference>
<comment type="caution">
    <text evidence="1">The sequence shown here is derived from an EMBL/GenBank/DDBJ whole genome shotgun (WGS) entry which is preliminary data.</text>
</comment>
<accession>A0A1E5D2G2</accession>
<evidence type="ECO:0008006" key="3">
    <source>
        <dbReference type="Google" id="ProtNLM"/>
    </source>
</evidence>
<dbReference type="Pfam" id="PF05990">
    <property type="entry name" value="DUF900"/>
    <property type="match status" value="1"/>
</dbReference>
<gene>
    <name evidence="1" type="ORF">A130_14320</name>
</gene>
<dbReference type="InterPro" id="IPR010297">
    <property type="entry name" value="DUF900_hydrolase"/>
</dbReference>
<proteinExistence type="predicted"/>
<sequence length="320" mass="36820">MLFITNRIPLQSARSKVGRRIGFNYQNTDVSKWLYFCERHGENDYTEVTSQPFFSRLKLLQVGTQLLFYIHGFDNNMEPDIFRRAQQLQNLLDEKMDLQKKARVLVIPLIWPCDDDSKLHIVDDYWDDQKAADYSGIAFARLLCKFDDWRRAGEQQTEPCLRRMNLLAHSMGNRVLVNALQSWVEELGLGAMPMMFRNIFMVAADVENHILEPEYRGRYVLDAAKNTVVYYASDDLAMSASKVANLRHITCSRRLGMTGPESISKLSAKRVFEFDCDSFNNRLDPPLGHSYFLTNQSGEVSPIISHIAEAIETGCVSLNW</sequence>
<name>A0A1E5D2G2_9VIBR</name>
<protein>
    <recommendedName>
        <fullName evidence="3">Alpha/beta hydrolase</fullName>
    </recommendedName>
</protein>
<evidence type="ECO:0000313" key="2">
    <source>
        <dbReference type="Proteomes" id="UP000094165"/>
    </source>
</evidence>
<evidence type="ECO:0000313" key="1">
    <source>
        <dbReference type="EMBL" id="OEE77702.1"/>
    </source>
</evidence>
<reference evidence="1 2" key="1">
    <citation type="journal article" date="2012" name="Science">
        <title>Ecological populations of bacteria act as socially cohesive units of antibiotic production and resistance.</title>
        <authorList>
            <person name="Cordero O.X."/>
            <person name="Wildschutte H."/>
            <person name="Kirkup B."/>
            <person name="Proehl S."/>
            <person name="Ngo L."/>
            <person name="Hussain F."/>
            <person name="Le Roux F."/>
            <person name="Mincer T."/>
            <person name="Polz M.F."/>
        </authorList>
    </citation>
    <scope>NUCLEOTIDE SEQUENCE [LARGE SCALE GENOMIC DNA]</scope>
    <source>
        <strain evidence="1 2">FF-238</strain>
    </source>
</reference>